<evidence type="ECO:0000256" key="1">
    <source>
        <dbReference type="ARBA" id="ARBA00004123"/>
    </source>
</evidence>
<evidence type="ECO:0000256" key="4">
    <source>
        <dbReference type="ARBA" id="ARBA00023163"/>
    </source>
</evidence>
<sequence length="430" mass="48324">MDSIVHAALEEICSQGVNGLTLPILWPKLQSPLSSQGLHLCPNVKKALWTNLLNIPGLQFGSQGVSFNHQDPSIQSIEESEKLNLKIVAAEHLRNSFVGIYDIKASDASISQPQRRALERLAIARTNGITQSELAKEFGMKGNNIFYVLRNLECRGLIVRQSTIVKKKEACNEREPKNSSIVATNMLHLYRYAKHLGTQQRLEITKEDKTLENDNAEGSAVSVDGVAEECIKEDVHVKDYLPALKAICDKLEKADGKVLVVSDIKRDLGYKGTSGHRAWRNICHRLKDARVVEEFYAKVNKREVSCLRLLKEFSPKSFEPKTPGCGYDDLDTEQLAKMGKRGQITEQLVELPIEYQIYDMIDAEGSKGLTITELQHVYITNRVSCLHSMHGLVLPLVLNSYTFFKLVDIKMSTIKWFELLKTGTDQGNMP</sequence>
<dbReference type="Pfam" id="PF04182">
    <property type="entry name" value="B-block_TFIIIC"/>
    <property type="match status" value="1"/>
</dbReference>
<feature type="domain" description="General transcription factor 3C polypeptide 1 winged-helix" evidence="7">
    <location>
        <begin position="1"/>
        <end position="101"/>
    </location>
</feature>
<keyword evidence="3" id="KW-0238">DNA-binding</keyword>
<dbReference type="PANTHER" id="PTHR15180">
    <property type="entry name" value="GENERAL TRANSCRIPTION FACTOR 3C POLYPEPTIDE 1"/>
    <property type="match status" value="1"/>
</dbReference>
<dbReference type="InterPro" id="IPR036388">
    <property type="entry name" value="WH-like_DNA-bd_sf"/>
</dbReference>
<dbReference type="PANTHER" id="PTHR15180:SF1">
    <property type="entry name" value="GENERAL TRANSCRIPTION FACTOR 3C POLYPEPTIDE 1"/>
    <property type="match status" value="1"/>
</dbReference>
<protein>
    <recommendedName>
        <fullName evidence="12">B-block binding subunit of TFIIIC domain-containing protein</fullName>
    </recommendedName>
</protein>
<dbReference type="GO" id="GO:0003677">
    <property type="term" value="F:DNA binding"/>
    <property type="evidence" value="ECO:0007669"/>
    <property type="project" value="UniProtKB-KW"/>
</dbReference>
<dbReference type="InterPro" id="IPR007309">
    <property type="entry name" value="TFIIIC_Bblock-bd"/>
</dbReference>
<dbReference type="AlphaFoldDB" id="A0ABC8UFX7"/>
<evidence type="ECO:0000259" key="9">
    <source>
        <dbReference type="Pfam" id="PF24657"/>
    </source>
</evidence>
<dbReference type="Gene3D" id="1.10.10.10">
    <property type="entry name" value="Winged helix-like DNA-binding domain superfamily/Winged helix DNA-binding domain"/>
    <property type="match status" value="1"/>
</dbReference>
<accession>A0ABC8UFX7</accession>
<name>A0ABC8UFX7_9AQUA</name>
<gene>
    <name evidence="10" type="ORF">ILEXP_LOCUS49843</name>
</gene>
<evidence type="ECO:0000256" key="5">
    <source>
        <dbReference type="ARBA" id="ARBA00023242"/>
    </source>
</evidence>
<evidence type="ECO:0000259" key="7">
    <source>
        <dbReference type="Pfam" id="PF23704"/>
    </source>
</evidence>
<organism evidence="10 11">
    <name type="scientific">Ilex paraguariensis</name>
    <name type="common">yerba mate</name>
    <dbReference type="NCBI Taxonomy" id="185542"/>
    <lineage>
        <taxon>Eukaryota</taxon>
        <taxon>Viridiplantae</taxon>
        <taxon>Streptophyta</taxon>
        <taxon>Embryophyta</taxon>
        <taxon>Tracheophyta</taxon>
        <taxon>Spermatophyta</taxon>
        <taxon>Magnoliopsida</taxon>
        <taxon>eudicotyledons</taxon>
        <taxon>Gunneridae</taxon>
        <taxon>Pentapetalae</taxon>
        <taxon>asterids</taxon>
        <taxon>campanulids</taxon>
        <taxon>Aquifoliales</taxon>
        <taxon>Aquifoliaceae</taxon>
        <taxon>Ilex</taxon>
    </lineage>
</organism>
<dbReference type="InterPro" id="IPR044210">
    <property type="entry name" value="Tfc3-like"/>
</dbReference>
<evidence type="ECO:0000259" key="8">
    <source>
        <dbReference type="Pfam" id="PF24538"/>
    </source>
</evidence>
<evidence type="ECO:0000259" key="6">
    <source>
        <dbReference type="Pfam" id="PF04182"/>
    </source>
</evidence>
<dbReference type="InterPro" id="IPR056428">
    <property type="entry name" value="WH_GTF3C1"/>
</dbReference>
<evidence type="ECO:0000313" key="11">
    <source>
        <dbReference type="Proteomes" id="UP001642360"/>
    </source>
</evidence>
<dbReference type="EMBL" id="CAUOFW020007613">
    <property type="protein sequence ID" value="CAK9179893.1"/>
    <property type="molecule type" value="Genomic_DNA"/>
</dbReference>
<evidence type="ECO:0000313" key="10">
    <source>
        <dbReference type="EMBL" id="CAK9179893.1"/>
    </source>
</evidence>
<dbReference type="InterPro" id="IPR056020">
    <property type="entry name" value="DUF7599"/>
</dbReference>
<dbReference type="Pfam" id="PF23704">
    <property type="entry name" value="WHD_GTF3C1_N"/>
    <property type="match status" value="1"/>
</dbReference>
<dbReference type="SUPFAM" id="SSF46785">
    <property type="entry name" value="Winged helix' DNA-binding domain"/>
    <property type="match status" value="1"/>
</dbReference>
<dbReference type="Proteomes" id="UP001642360">
    <property type="component" value="Unassembled WGS sequence"/>
</dbReference>
<evidence type="ECO:0008006" key="12">
    <source>
        <dbReference type="Google" id="ProtNLM"/>
    </source>
</evidence>
<dbReference type="InterPro" id="IPR056063">
    <property type="entry name" value="DUF7646"/>
</dbReference>
<keyword evidence="5" id="KW-0539">Nucleus</keyword>
<proteinExistence type="predicted"/>
<comment type="caution">
    <text evidence="10">The sequence shown here is derived from an EMBL/GenBank/DDBJ whole genome shotgun (WGS) entry which is preliminary data.</text>
</comment>
<comment type="subcellular location">
    <subcellularLocation>
        <location evidence="1">Nucleus</location>
    </subcellularLocation>
</comment>
<dbReference type="GO" id="GO:0005634">
    <property type="term" value="C:nucleus"/>
    <property type="evidence" value="ECO:0007669"/>
    <property type="project" value="UniProtKB-SubCell"/>
</dbReference>
<feature type="domain" description="B-block binding subunit of TFIIIC" evidence="6">
    <location>
        <begin position="112"/>
        <end position="194"/>
    </location>
</feature>
<dbReference type="InterPro" id="IPR036390">
    <property type="entry name" value="WH_DNA-bd_sf"/>
</dbReference>
<dbReference type="Pfam" id="PF24657">
    <property type="entry name" value="DUF7646"/>
    <property type="match status" value="1"/>
</dbReference>
<keyword evidence="11" id="KW-1185">Reference proteome</keyword>
<feature type="domain" description="DUF7599" evidence="8">
    <location>
        <begin position="238"/>
        <end position="321"/>
    </location>
</feature>
<evidence type="ECO:0000256" key="2">
    <source>
        <dbReference type="ARBA" id="ARBA00022553"/>
    </source>
</evidence>
<feature type="domain" description="DUF7646" evidence="9">
    <location>
        <begin position="339"/>
        <end position="374"/>
    </location>
</feature>
<dbReference type="Pfam" id="PF24538">
    <property type="entry name" value="DUF7599"/>
    <property type="match status" value="1"/>
</dbReference>
<keyword evidence="4" id="KW-0804">Transcription</keyword>
<keyword evidence="2" id="KW-0597">Phosphoprotein</keyword>
<reference evidence="10 11" key="1">
    <citation type="submission" date="2024-02" db="EMBL/GenBank/DDBJ databases">
        <authorList>
            <person name="Vignale AGUSTIN F."/>
            <person name="Sosa J E."/>
            <person name="Modenutti C."/>
        </authorList>
    </citation>
    <scope>NUCLEOTIDE SEQUENCE [LARGE SCALE GENOMIC DNA]</scope>
</reference>
<evidence type="ECO:0000256" key="3">
    <source>
        <dbReference type="ARBA" id="ARBA00023125"/>
    </source>
</evidence>